<name>A0AAN7Q5C5_9COLE</name>
<evidence type="ECO:0000313" key="1">
    <source>
        <dbReference type="EMBL" id="KAK4880565.1"/>
    </source>
</evidence>
<organism evidence="1 2">
    <name type="scientific">Aquatica leii</name>
    <dbReference type="NCBI Taxonomy" id="1421715"/>
    <lineage>
        <taxon>Eukaryota</taxon>
        <taxon>Metazoa</taxon>
        <taxon>Ecdysozoa</taxon>
        <taxon>Arthropoda</taxon>
        <taxon>Hexapoda</taxon>
        <taxon>Insecta</taxon>
        <taxon>Pterygota</taxon>
        <taxon>Neoptera</taxon>
        <taxon>Endopterygota</taxon>
        <taxon>Coleoptera</taxon>
        <taxon>Polyphaga</taxon>
        <taxon>Elateriformia</taxon>
        <taxon>Elateroidea</taxon>
        <taxon>Lampyridae</taxon>
        <taxon>Luciolinae</taxon>
        <taxon>Aquatica</taxon>
    </lineage>
</organism>
<proteinExistence type="predicted"/>
<dbReference type="EMBL" id="JARPUR010000003">
    <property type="protein sequence ID" value="KAK4880565.1"/>
    <property type="molecule type" value="Genomic_DNA"/>
</dbReference>
<keyword evidence="2" id="KW-1185">Reference proteome</keyword>
<comment type="caution">
    <text evidence="1">The sequence shown here is derived from an EMBL/GenBank/DDBJ whole genome shotgun (WGS) entry which is preliminary data.</text>
</comment>
<sequence length="236" mass="26738">MVKPRKQDEAIYNFSEETNTSAAQACAKSRETQSAAYVMETETSLSLVMEMMRMMTRMEENRMRSEQMFYETLRNVSRNNEQSLTEPRPYIIMPDTRDTVRKFLREITINGEAVNAMVDTGSIHPKIYGFGKETLAICYNRKANATIEIDGACAPGVEVFKVPNEAQPNGALVGRSFTKDANIAYARIDDKLVFGERNELPFKDLEIEETTQSPVFEGVNTENLQNGYLDKLDDGK</sequence>
<dbReference type="Proteomes" id="UP001353858">
    <property type="component" value="Unassembled WGS sequence"/>
</dbReference>
<reference evidence="2" key="1">
    <citation type="submission" date="2023-01" db="EMBL/GenBank/DDBJ databases">
        <title>Key to firefly adult light organ development and bioluminescence: homeobox transcription factors regulate luciferase expression and transportation to peroxisome.</title>
        <authorList>
            <person name="Fu X."/>
        </authorList>
    </citation>
    <scope>NUCLEOTIDE SEQUENCE [LARGE SCALE GENOMIC DNA]</scope>
</reference>
<dbReference type="AlphaFoldDB" id="A0AAN7Q5C5"/>
<accession>A0AAN7Q5C5</accession>
<gene>
    <name evidence="1" type="ORF">RN001_008711</name>
</gene>
<evidence type="ECO:0000313" key="2">
    <source>
        <dbReference type="Proteomes" id="UP001353858"/>
    </source>
</evidence>
<protein>
    <submittedName>
        <fullName evidence="1">Uncharacterized protein</fullName>
    </submittedName>
</protein>